<keyword evidence="2" id="KW-1133">Transmembrane helix</keyword>
<evidence type="ECO:0000256" key="1">
    <source>
        <dbReference type="SAM" id="MobiDB-lite"/>
    </source>
</evidence>
<dbReference type="Proteomes" id="UP000244855">
    <property type="component" value="Unassembled WGS sequence"/>
</dbReference>
<organism evidence="3 4">
    <name type="scientific">Periconia macrospinosa</name>
    <dbReference type="NCBI Taxonomy" id="97972"/>
    <lineage>
        <taxon>Eukaryota</taxon>
        <taxon>Fungi</taxon>
        <taxon>Dikarya</taxon>
        <taxon>Ascomycota</taxon>
        <taxon>Pezizomycotina</taxon>
        <taxon>Dothideomycetes</taxon>
        <taxon>Pleosporomycetidae</taxon>
        <taxon>Pleosporales</taxon>
        <taxon>Massarineae</taxon>
        <taxon>Periconiaceae</taxon>
        <taxon>Periconia</taxon>
    </lineage>
</organism>
<accession>A0A2V1DR49</accession>
<evidence type="ECO:0008006" key="5">
    <source>
        <dbReference type="Google" id="ProtNLM"/>
    </source>
</evidence>
<dbReference type="EMBL" id="KZ805385">
    <property type="protein sequence ID" value="PVH99789.1"/>
    <property type="molecule type" value="Genomic_DNA"/>
</dbReference>
<keyword evidence="2" id="KW-0812">Transmembrane</keyword>
<evidence type="ECO:0000313" key="3">
    <source>
        <dbReference type="EMBL" id="PVH99789.1"/>
    </source>
</evidence>
<feature type="transmembrane region" description="Helical" evidence="2">
    <location>
        <begin position="71"/>
        <end position="89"/>
    </location>
</feature>
<keyword evidence="2" id="KW-0472">Membrane</keyword>
<sequence length="281" mass="30972">MNFGSAIGTACSSFIITNIDDIFVLVTFFAEASRSTTITPLKIVLGQYIGFSIIIGISMIGYGLAMVLPAAPIGFLGLLPIMLGVWKILELAFSNFDDEEEQAGEGGREGNTSKRASVKSVVKVAGITLMNGGDNLGTYTPLFSQAKGAEIAVYVVTYYIFLGLLCLVAFLIMKQKHILRIARKYAHFIIPFLYIGLGIFITVKSECYPWSVENIDENVASRPGRIIMGVVTMVLLLTAIVVMVWYQWRTRSAKRSIREATSDNDDTERTDDVVKRERNVA</sequence>
<dbReference type="OrthoDB" id="3791566at2759"/>
<protein>
    <recommendedName>
        <fullName evidence="5">Cadmium resistance transporter</fullName>
    </recommendedName>
</protein>
<dbReference type="AlphaFoldDB" id="A0A2V1DR49"/>
<dbReference type="Pfam" id="PF03596">
    <property type="entry name" value="Cad"/>
    <property type="match status" value="1"/>
</dbReference>
<proteinExistence type="predicted"/>
<feature type="transmembrane region" description="Helical" evidence="2">
    <location>
        <begin position="151"/>
        <end position="173"/>
    </location>
</feature>
<feature type="region of interest" description="Disordered" evidence="1">
    <location>
        <begin position="259"/>
        <end position="281"/>
    </location>
</feature>
<evidence type="ECO:0000256" key="2">
    <source>
        <dbReference type="SAM" id="Phobius"/>
    </source>
</evidence>
<reference evidence="3 4" key="1">
    <citation type="journal article" date="2018" name="Sci. Rep.">
        <title>Comparative genomics provides insights into the lifestyle and reveals functional heterogeneity of dark septate endophytic fungi.</title>
        <authorList>
            <person name="Knapp D.G."/>
            <person name="Nemeth J.B."/>
            <person name="Barry K."/>
            <person name="Hainaut M."/>
            <person name="Henrissat B."/>
            <person name="Johnson J."/>
            <person name="Kuo A."/>
            <person name="Lim J.H.P."/>
            <person name="Lipzen A."/>
            <person name="Nolan M."/>
            <person name="Ohm R.A."/>
            <person name="Tamas L."/>
            <person name="Grigoriev I.V."/>
            <person name="Spatafora J.W."/>
            <person name="Nagy L.G."/>
            <person name="Kovacs G.M."/>
        </authorList>
    </citation>
    <scope>NUCLEOTIDE SEQUENCE [LARGE SCALE GENOMIC DNA]</scope>
    <source>
        <strain evidence="3 4">DSE2036</strain>
    </source>
</reference>
<keyword evidence="4" id="KW-1185">Reference proteome</keyword>
<feature type="compositionally biased region" description="Basic and acidic residues" evidence="1">
    <location>
        <begin position="270"/>
        <end position="281"/>
    </location>
</feature>
<gene>
    <name evidence="3" type="ORF">DM02DRAFT_614774</name>
</gene>
<feature type="transmembrane region" description="Helical" evidence="2">
    <location>
        <begin position="226"/>
        <end position="248"/>
    </location>
</feature>
<feature type="transmembrane region" description="Helical" evidence="2">
    <location>
        <begin position="45"/>
        <end position="64"/>
    </location>
</feature>
<name>A0A2V1DR49_9PLEO</name>
<feature type="transmembrane region" description="Helical" evidence="2">
    <location>
        <begin position="185"/>
        <end position="203"/>
    </location>
</feature>
<dbReference type="InterPro" id="IPR004676">
    <property type="entry name" value="Cd-R_transporter"/>
</dbReference>
<evidence type="ECO:0000313" key="4">
    <source>
        <dbReference type="Proteomes" id="UP000244855"/>
    </source>
</evidence>